<keyword evidence="2" id="KW-1185">Reference proteome</keyword>
<reference evidence="1 2" key="1">
    <citation type="submission" date="2017-12" db="EMBL/GenBank/DDBJ databases">
        <title>Hemimetabolous genomes reveal molecular basis of termite eusociality.</title>
        <authorList>
            <person name="Harrison M.C."/>
            <person name="Jongepier E."/>
            <person name="Robertson H.M."/>
            <person name="Arning N."/>
            <person name="Bitard-Feildel T."/>
            <person name="Chao H."/>
            <person name="Childers C.P."/>
            <person name="Dinh H."/>
            <person name="Doddapaneni H."/>
            <person name="Dugan S."/>
            <person name="Gowin J."/>
            <person name="Greiner C."/>
            <person name="Han Y."/>
            <person name="Hu H."/>
            <person name="Hughes D.S.T."/>
            <person name="Huylmans A.-K."/>
            <person name="Kemena C."/>
            <person name="Kremer L.P.M."/>
            <person name="Lee S.L."/>
            <person name="Lopez-Ezquerra A."/>
            <person name="Mallet L."/>
            <person name="Monroy-Kuhn J.M."/>
            <person name="Moser A."/>
            <person name="Murali S.C."/>
            <person name="Muzny D.M."/>
            <person name="Otani S."/>
            <person name="Piulachs M.-D."/>
            <person name="Poelchau M."/>
            <person name="Qu J."/>
            <person name="Schaub F."/>
            <person name="Wada-Katsumata A."/>
            <person name="Worley K.C."/>
            <person name="Xie Q."/>
            <person name="Ylla G."/>
            <person name="Poulsen M."/>
            <person name="Gibbs R.A."/>
            <person name="Schal C."/>
            <person name="Richards S."/>
            <person name="Belles X."/>
            <person name="Korb J."/>
            <person name="Bornberg-Bauer E."/>
        </authorList>
    </citation>
    <scope>NUCLEOTIDE SEQUENCE [LARGE SCALE GENOMIC DNA]</scope>
    <source>
        <tissue evidence="1">Whole body</tissue>
    </source>
</reference>
<dbReference type="GO" id="GO:0005815">
    <property type="term" value="C:microtubule organizing center"/>
    <property type="evidence" value="ECO:0007669"/>
    <property type="project" value="TreeGrafter"/>
</dbReference>
<dbReference type="EMBL" id="NEVH01003505">
    <property type="protein sequence ID" value="PNF40479.1"/>
    <property type="molecule type" value="Genomic_DNA"/>
</dbReference>
<dbReference type="InterPro" id="IPR001680">
    <property type="entry name" value="WD40_rpt"/>
</dbReference>
<dbReference type="STRING" id="105785.A0A2J7RI24"/>
<dbReference type="PANTHER" id="PTHR16220:SF0">
    <property type="entry name" value="WD REPEAT-CONTAINING PROTEIN WRAP73"/>
    <property type="match status" value="1"/>
</dbReference>
<accession>A0A2J7RI24</accession>
<dbReference type="GO" id="GO:1990811">
    <property type="term" value="C:MWP complex"/>
    <property type="evidence" value="ECO:0007669"/>
    <property type="project" value="TreeGrafter"/>
</dbReference>
<dbReference type="InterPro" id="IPR015943">
    <property type="entry name" value="WD40/YVTN_repeat-like_dom_sf"/>
</dbReference>
<protein>
    <submittedName>
        <fullName evidence="1">WD repeat-containing protein WRAP73</fullName>
    </submittedName>
</protein>
<evidence type="ECO:0000313" key="1">
    <source>
        <dbReference type="EMBL" id="PNF40479.1"/>
    </source>
</evidence>
<dbReference type="AlphaFoldDB" id="A0A2J7RI24"/>
<evidence type="ECO:0000313" key="2">
    <source>
        <dbReference type="Proteomes" id="UP000235965"/>
    </source>
</evidence>
<dbReference type="Proteomes" id="UP000235965">
    <property type="component" value="Unassembled WGS sequence"/>
</dbReference>
<gene>
    <name evidence="1" type="ORF">B7P43_G08186</name>
</gene>
<sequence>MSYFNVLRVTKNLCQFSPNGTKFAYCFGNELTIRNTVTFEQYHTFFCLDIADYIQWSPDSQYILCALYQHSTIQVFSLHSPDWKCKLRHSVCGIVDVCWSPDSRHILTTAEFHVSICIWSLVSHTVKYITCVKETTKPCFSFSSDGSWLAVVEDQGDLDCISIFSASWKLRKQISCVGLGRIEGFSWTPDASAICVWKGAPDKCQLQVYEISTGELRGNFQSSESRMCGIKAVAWMPSGQFLALACLDDKIRLLNHITWQPMVEFPHSDILLDKVCTVYQESFTKEQPSKISFELIHGRPVIISSLQMDLENPTKLMGTGLAVFSSCGYFLATRADKMPAALWIWSIKEMALQSVIVHKQPVTAICWAPVEPRLAIVSGSNFVSLWVNKKVMVHMTDQLCVSDVRWDHSGECLALCATTKVAFLQMPAL</sequence>
<name>A0A2J7RI24_9NEOP</name>
<dbReference type="InterPro" id="IPR052778">
    <property type="entry name" value="Centrosome-WD_assoc"/>
</dbReference>
<dbReference type="OrthoDB" id="308690at2759"/>
<proteinExistence type="predicted"/>
<dbReference type="PANTHER" id="PTHR16220">
    <property type="entry name" value="WD REPEAT PROTEIN 8-RELATED"/>
    <property type="match status" value="1"/>
</dbReference>
<dbReference type="SUPFAM" id="SSF69322">
    <property type="entry name" value="Tricorn protease domain 2"/>
    <property type="match status" value="1"/>
</dbReference>
<dbReference type="SMART" id="SM00320">
    <property type="entry name" value="WD40"/>
    <property type="match status" value="4"/>
</dbReference>
<dbReference type="Gene3D" id="2.130.10.10">
    <property type="entry name" value="YVTN repeat-like/Quinoprotein amine dehydrogenase"/>
    <property type="match status" value="3"/>
</dbReference>
<dbReference type="InParanoid" id="A0A2J7RI24"/>
<organism evidence="1 2">
    <name type="scientific">Cryptotermes secundus</name>
    <dbReference type="NCBI Taxonomy" id="105785"/>
    <lineage>
        <taxon>Eukaryota</taxon>
        <taxon>Metazoa</taxon>
        <taxon>Ecdysozoa</taxon>
        <taxon>Arthropoda</taxon>
        <taxon>Hexapoda</taxon>
        <taxon>Insecta</taxon>
        <taxon>Pterygota</taxon>
        <taxon>Neoptera</taxon>
        <taxon>Polyneoptera</taxon>
        <taxon>Dictyoptera</taxon>
        <taxon>Blattodea</taxon>
        <taxon>Blattoidea</taxon>
        <taxon>Termitoidae</taxon>
        <taxon>Kalotermitidae</taxon>
        <taxon>Cryptotermitinae</taxon>
        <taxon>Cryptotermes</taxon>
    </lineage>
</organism>
<comment type="caution">
    <text evidence="1">The sequence shown here is derived from an EMBL/GenBank/DDBJ whole genome shotgun (WGS) entry which is preliminary data.</text>
</comment>